<dbReference type="EMBL" id="LT608262">
    <property type="protein sequence ID" value="SCO63933.1"/>
    <property type="molecule type" value="Genomic_DNA"/>
</dbReference>
<dbReference type="EMBL" id="LT160034">
    <property type="protein sequence ID" value="CXJ09502.1"/>
    <property type="molecule type" value="Genomic_DNA"/>
</dbReference>
<dbReference type="EMBL" id="LT608150">
    <property type="protein sequence ID" value="SCM25902.1"/>
    <property type="molecule type" value="Genomic_DNA"/>
</dbReference>
<dbReference type="EMBL" id="LT608278">
    <property type="protein sequence ID" value="SCO62375.1"/>
    <property type="molecule type" value="Genomic_DNA"/>
</dbReference>
<dbReference type="Proteomes" id="UP000220214">
    <property type="component" value="Chromosome 14"/>
</dbReference>
<evidence type="ECO:0000313" key="2">
    <source>
        <dbReference type="EMBL" id="CXJ09502.1"/>
    </source>
</evidence>
<feature type="transmembrane region" description="Helical" evidence="1">
    <location>
        <begin position="132"/>
        <end position="147"/>
    </location>
</feature>
<dbReference type="Proteomes" id="UP000516480">
    <property type="component" value="Chromosome 14"/>
</dbReference>
<accession>A0A0Z0A9L7</accession>
<dbReference type="Proteomes" id="UP000219974">
    <property type="component" value="Chromosome 14"/>
</dbReference>
<dbReference type="OMA" id="YNQEREE"/>
<keyword evidence="1" id="KW-0812">Transmembrane</keyword>
<evidence type="ECO:0000313" key="7">
    <source>
        <dbReference type="Proteomes" id="UP000069549"/>
    </source>
</evidence>
<evidence type="ECO:0000313" key="8">
    <source>
        <dbReference type="Proteomes" id="UP000219860"/>
    </source>
</evidence>
<evidence type="ECO:0000256" key="1">
    <source>
        <dbReference type="SAM" id="Phobius"/>
    </source>
</evidence>
<evidence type="ECO:0000313" key="5">
    <source>
        <dbReference type="EMBL" id="SCO62375.1"/>
    </source>
</evidence>
<dbReference type="EMBL" id="LT614640">
    <property type="protein sequence ID" value="SCN28172.1"/>
    <property type="molecule type" value="Genomic_DNA"/>
</dbReference>
<evidence type="ECO:0000313" key="11">
    <source>
        <dbReference type="Proteomes" id="UP000516480"/>
    </source>
</evidence>
<protein>
    <submittedName>
        <fullName evidence="2">Uncharacterized protein</fullName>
    </submittedName>
</protein>
<dbReference type="VEuPathDB" id="PlasmoDB:PBANKA_1400700"/>
<evidence type="ECO:0000313" key="6">
    <source>
        <dbReference type="EMBL" id="SCO63933.1"/>
    </source>
</evidence>
<proteinExistence type="predicted"/>
<feature type="transmembrane region" description="Helical" evidence="1">
    <location>
        <begin position="154"/>
        <end position="170"/>
    </location>
</feature>
<evidence type="ECO:0000313" key="10">
    <source>
        <dbReference type="Proteomes" id="UP000220214"/>
    </source>
</evidence>
<evidence type="ECO:0000313" key="3">
    <source>
        <dbReference type="EMBL" id="SCM25902.1"/>
    </source>
</evidence>
<organism evidence="2 7">
    <name type="scientific">Plasmodium berghei</name>
    <dbReference type="NCBI Taxonomy" id="5821"/>
    <lineage>
        <taxon>Eukaryota</taxon>
        <taxon>Sar</taxon>
        <taxon>Alveolata</taxon>
        <taxon>Apicomplexa</taxon>
        <taxon>Aconoidasida</taxon>
        <taxon>Haemosporida</taxon>
        <taxon>Plasmodiidae</taxon>
        <taxon>Plasmodium</taxon>
        <taxon>Plasmodium (Vinckeia)</taxon>
    </lineage>
</organism>
<evidence type="ECO:0000313" key="9">
    <source>
        <dbReference type="Proteomes" id="UP000219974"/>
    </source>
</evidence>
<name>A0A0Z0A9L7_PLABE</name>
<dbReference type="AlphaFoldDB" id="A0A0Z0A9L7"/>
<keyword evidence="1" id="KW-0472">Membrane</keyword>
<keyword evidence="1" id="KW-1133">Transmembrane helix</keyword>
<evidence type="ECO:0000313" key="4">
    <source>
        <dbReference type="EMBL" id="SCN28172.1"/>
    </source>
</evidence>
<reference evidence="2 7" key="1">
    <citation type="submission" date="2016-02" db="EMBL/GenBank/DDBJ databases">
        <authorList>
            <consortium name="Pathogen Informatics"/>
        </authorList>
    </citation>
    <scope>NUCLEOTIDE SEQUENCE [LARGE SCALE GENOMIC DNA]</scope>
    <source>
        <strain evidence="2 7">K173</strain>
        <strain evidence="3 11">NK65 ny</strain>
        <strain evidence="4 10">NK65e</strain>
        <strain evidence="6 8">SP11 Antwerpcl1</strain>
        <strain evidence="5 9">SP11 RLL</strain>
    </source>
</reference>
<feature type="transmembrane region" description="Helical" evidence="1">
    <location>
        <begin position="21"/>
        <end position="39"/>
    </location>
</feature>
<gene>
    <name evidence="2" type="ORF">PBK173_000428000</name>
    <name evidence="4" type="ORF">PBNK65E_000417400</name>
    <name evidence="3" type="ORF">PBNK65NY_000416700</name>
    <name evidence="6" type="ORF">PBSP11A_000417100</name>
    <name evidence="5" type="ORF">PBSP11RLL_000416700</name>
</gene>
<dbReference type="Proteomes" id="UP000069549">
    <property type="component" value="Chromosome 14"/>
</dbReference>
<sequence length="173" mass="20032">MNTDKFSQISNKSSKKSSASSLKLISKVLGITFAILFFYSNSHNERIDENGIRNVRHLAEYIPNISNPTGNVYHFSRNEYNQEREENRNNYSSWTSGEVPNNGQYSEYRISSEISENIKTHAKNFINLLKTYYHYWIPMAIGYYLALKNFGTDCTLLITVIMGVLYYIHINSS</sequence>
<dbReference type="OrthoDB" id="372355at2759"/>
<dbReference type="Proteomes" id="UP000219860">
    <property type="component" value="Chromosome 14"/>
</dbReference>